<comment type="catalytic activity">
    <reaction evidence="13 14">
        <text>protoporphyrinogen IX + 3 A = protoporphyrin IX + 3 AH2</text>
        <dbReference type="Rhea" id="RHEA:62000"/>
        <dbReference type="ChEBI" id="CHEBI:13193"/>
        <dbReference type="ChEBI" id="CHEBI:17499"/>
        <dbReference type="ChEBI" id="CHEBI:57306"/>
        <dbReference type="ChEBI" id="CHEBI:57307"/>
    </reaction>
</comment>
<feature type="transmembrane region" description="Helical" evidence="14">
    <location>
        <begin position="172"/>
        <end position="190"/>
    </location>
</feature>
<comment type="cofactor">
    <cofactor evidence="14">
        <name>heme b</name>
        <dbReference type="ChEBI" id="CHEBI:60344"/>
    </cofactor>
    <text evidence="14">Binds 1 heme b (iron(II)-protoporphyrin IX) group per subunit.</text>
</comment>
<dbReference type="Pfam" id="PF03653">
    <property type="entry name" value="UPF0093"/>
    <property type="match status" value="1"/>
</dbReference>
<feature type="transmembrane region" description="Helical" evidence="14">
    <location>
        <begin position="196"/>
        <end position="218"/>
    </location>
</feature>
<reference evidence="16" key="1">
    <citation type="submission" date="2017-09" db="EMBL/GenBank/DDBJ databases">
        <title>The Reconstruction of 2,631 Draft Metagenome-Assembled Genomes from the Global Oceans.</title>
        <authorList>
            <person name="Tully B.J."/>
            <person name="Graham E.D."/>
            <person name="Heidelberg J.F."/>
        </authorList>
    </citation>
    <scope>NUCLEOTIDE SEQUENCE [LARGE SCALE GENOMIC DNA]</scope>
</reference>
<dbReference type="AlphaFoldDB" id="A0A2D6YH90"/>
<keyword evidence="11 14" id="KW-0408">Iron</keyword>
<sequence>MVYLFLLSIPIVGLLIIRAFYRDFAGLGEWLWFQDEYDIISQGIENFGQSSYLYIQAIHVIGVVVWFAGLFYIGRLFVYHKEASRRPEQERKILEEQFTIMERRLWYAITWPGLCITMIFGTLMLLYIGLPPWIHTKLGLVVLLVGYHLYCGRLRKQLEEGTCRWNGRLLRMFNEVPALLLVAIVFIVVLKDLLSWTVLLIILALLAISILVTIRWYARYRKSVAL</sequence>
<evidence type="ECO:0000256" key="10">
    <source>
        <dbReference type="ARBA" id="ARBA00023002"/>
    </source>
</evidence>
<dbReference type="Proteomes" id="UP000226525">
    <property type="component" value="Unassembled WGS sequence"/>
</dbReference>
<evidence type="ECO:0000256" key="11">
    <source>
        <dbReference type="ARBA" id="ARBA00023004"/>
    </source>
</evidence>
<comment type="subcellular location">
    <subcellularLocation>
        <location evidence="1 14">Cell membrane</location>
        <topology evidence="1 14">Multi-pass membrane protein</topology>
    </subcellularLocation>
</comment>
<dbReference type="EC" id="1.3.99.-" evidence="14"/>
<evidence type="ECO:0000256" key="4">
    <source>
        <dbReference type="ARBA" id="ARBA00017504"/>
    </source>
</evidence>
<evidence type="ECO:0000256" key="9">
    <source>
        <dbReference type="ARBA" id="ARBA00022989"/>
    </source>
</evidence>
<evidence type="ECO:0000256" key="8">
    <source>
        <dbReference type="ARBA" id="ARBA00022723"/>
    </source>
</evidence>
<evidence type="ECO:0000313" key="15">
    <source>
        <dbReference type="EMBL" id="MAH62522.1"/>
    </source>
</evidence>
<dbReference type="GO" id="GO:0070818">
    <property type="term" value="F:protoporphyrinogen oxidase activity"/>
    <property type="evidence" value="ECO:0007669"/>
    <property type="project" value="UniProtKB-UniRule"/>
</dbReference>
<keyword evidence="7 14" id="KW-0812">Transmembrane</keyword>
<evidence type="ECO:0000256" key="1">
    <source>
        <dbReference type="ARBA" id="ARBA00004651"/>
    </source>
</evidence>
<comment type="subunit">
    <text evidence="14">Homodimer.</text>
</comment>
<protein>
    <recommendedName>
        <fullName evidence="4 14">Protoporphyrinogen IX oxidase</fullName>
        <shortName evidence="14">PPO</shortName>
        <ecNumber evidence="14">1.3.99.-</ecNumber>
    </recommendedName>
</protein>
<dbReference type="GO" id="GO:0005886">
    <property type="term" value="C:plasma membrane"/>
    <property type="evidence" value="ECO:0007669"/>
    <property type="project" value="UniProtKB-SubCell"/>
</dbReference>
<evidence type="ECO:0000313" key="16">
    <source>
        <dbReference type="Proteomes" id="UP000226525"/>
    </source>
</evidence>
<evidence type="ECO:0000256" key="12">
    <source>
        <dbReference type="ARBA" id="ARBA00023136"/>
    </source>
</evidence>
<keyword evidence="5 14" id="KW-1003">Cell membrane</keyword>
<comment type="function">
    <text evidence="14">Catalyzes the oxidation of protoporphyrinogen IX to protoporphyrin IX.</text>
</comment>
<name>A0A2D6YH90_9DELT</name>
<dbReference type="UniPathway" id="UPA00251">
    <property type="reaction ID" value="UER00324"/>
</dbReference>
<comment type="similarity">
    <text evidence="3 14">Belongs to the HemJ family.</text>
</comment>
<evidence type="ECO:0000256" key="6">
    <source>
        <dbReference type="ARBA" id="ARBA00022617"/>
    </source>
</evidence>
<evidence type="ECO:0000256" key="3">
    <source>
        <dbReference type="ARBA" id="ARBA00006501"/>
    </source>
</evidence>
<keyword evidence="12 14" id="KW-0472">Membrane</keyword>
<evidence type="ECO:0000256" key="13">
    <source>
        <dbReference type="ARBA" id="ARBA00048390"/>
    </source>
</evidence>
<keyword evidence="6 14" id="KW-0349">Heme</keyword>
<feature type="transmembrane region" description="Helical" evidence="14">
    <location>
        <begin position="53"/>
        <end position="78"/>
    </location>
</feature>
<feature type="binding site" description="axial binding residue" evidence="14">
    <location>
        <position position="59"/>
    </location>
    <ligand>
        <name>heme</name>
        <dbReference type="ChEBI" id="CHEBI:30413"/>
    </ligand>
    <ligandPart>
        <name>Fe</name>
        <dbReference type="ChEBI" id="CHEBI:18248"/>
    </ligandPart>
</feature>
<dbReference type="PANTHER" id="PTHR40255">
    <property type="entry name" value="UPF0093 MEMBRANE PROTEIN SLR1790"/>
    <property type="match status" value="1"/>
</dbReference>
<feature type="transmembrane region" description="Helical" evidence="14">
    <location>
        <begin position="105"/>
        <end position="128"/>
    </location>
</feature>
<evidence type="ECO:0000256" key="2">
    <source>
        <dbReference type="ARBA" id="ARBA00005073"/>
    </source>
</evidence>
<dbReference type="InterPro" id="IPR005265">
    <property type="entry name" value="HemJ-like"/>
</dbReference>
<proteinExistence type="inferred from homology"/>
<organism evidence="15 16">
    <name type="scientific">SAR324 cluster bacterium</name>
    <dbReference type="NCBI Taxonomy" id="2024889"/>
    <lineage>
        <taxon>Bacteria</taxon>
        <taxon>Deltaproteobacteria</taxon>
        <taxon>SAR324 cluster</taxon>
    </lineage>
</organism>
<evidence type="ECO:0000256" key="14">
    <source>
        <dbReference type="HAMAP-Rule" id="MF_02239"/>
    </source>
</evidence>
<dbReference type="GO" id="GO:0046872">
    <property type="term" value="F:metal ion binding"/>
    <property type="evidence" value="ECO:0007669"/>
    <property type="project" value="UniProtKB-KW"/>
</dbReference>
<dbReference type="GO" id="GO:0006782">
    <property type="term" value="P:protoporphyrinogen IX biosynthetic process"/>
    <property type="evidence" value="ECO:0007669"/>
    <property type="project" value="UniProtKB-UniRule"/>
</dbReference>
<feature type="binding site" description="axial binding residue" evidence="14">
    <location>
        <position position="137"/>
    </location>
    <ligand>
        <name>heme</name>
        <dbReference type="ChEBI" id="CHEBI:30413"/>
    </ligand>
    <ligandPart>
        <name>Fe</name>
        <dbReference type="ChEBI" id="CHEBI:18248"/>
    </ligandPart>
</feature>
<dbReference type="PANTHER" id="PTHR40255:SF1">
    <property type="entry name" value="PROTOPORPHYRINOGEN IX OXIDASE"/>
    <property type="match status" value="1"/>
</dbReference>
<keyword evidence="8 14" id="KW-0479">Metal-binding</keyword>
<feature type="transmembrane region" description="Helical" evidence="14">
    <location>
        <begin position="134"/>
        <end position="151"/>
    </location>
</feature>
<comment type="caution">
    <text evidence="15">The sequence shown here is derived from an EMBL/GenBank/DDBJ whole genome shotgun (WGS) entry which is preliminary data.</text>
</comment>
<evidence type="ECO:0000256" key="5">
    <source>
        <dbReference type="ARBA" id="ARBA00022475"/>
    </source>
</evidence>
<dbReference type="EMBL" id="NZEX01000036">
    <property type="protein sequence ID" value="MAH62522.1"/>
    <property type="molecule type" value="Genomic_DNA"/>
</dbReference>
<keyword evidence="10 14" id="KW-0560">Oxidoreductase</keyword>
<gene>
    <name evidence="15" type="ORF">CMN54_03560</name>
</gene>
<accession>A0A2D6YH90</accession>
<dbReference type="HAMAP" id="MF_02239">
    <property type="entry name" value="HemJ"/>
    <property type="match status" value="1"/>
</dbReference>
<dbReference type="NCBIfam" id="TIGR00701">
    <property type="entry name" value="protoporphyrinogen oxidase HemJ"/>
    <property type="match status" value="1"/>
</dbReference>
<comment type="pathway">
    <text evidence="2 14">Porphyrin-containing compound metabolism; protoporphyrin-IX biosynthesis; protoporphyrin-IX from protoporphyrinogen-IX: step 1/1.</text>
</comment>
<keyword evidence="9 14" id="KW-1133">Transmembrane helix</keyword>
<evidence type="ECO:0000256" key="7">
    <source>
        <dbReference type="ARBA" id="ARBA00022692"/>
    </source>
</evidence>